<evidence type="ECO:0000313" key="1">
    <source>
        <dbReference type="EMBL" id="WNH02590.1"/>
    </source>
</evidence>
<dbReference type="GeneID" id="88854352"/>
<name>A0ABY9XJ02_9GAMM</name>
<evidence type="ECO:0000313" key="2">
    <source>
        <dbReference type="Proteomes" id="UP001300348"/>
    </source>
</evidence>
<accession>A0ABY9XJ02</accession>
<gene>
    <name evidence="1" type="ORF">QL112_002305</name>
</gene>
<proteinExistence type="predicted"/>
<dbReference type="EMBL" id="CP133647">
    <property type="protein sequence ID" value="WNH02590.1"/>
    <property type="molecule type" value="Genomic_DNA"/>
</dbReference>
<protein>
    <submittedName>
        <fullName evidence="1">Uncharacterized protein</fullName>
    </submittedName>
</protein>
<dbReference type="Proteomes" id="UP001300348">
    <property type="component" value="Chromosome"/>
</dbReference>
<dbReference type="RefSeq" id="WP_189759143.1">
    <property type="nucleotide sequence ID" value="NZ_CAWPOC010000168.1"/>
</dbReference>
<keyword evidence="2" id="KW-1185">Reference proteome</keyword>
<reference evidence="1 2" key="1">
    <citation type="journal article" date="2023" name="Access Microbiol">
        <title>The genome of a steinernematid-associated Pseudomonas piscis bacterium encodes the biosynthesis of insect toxins.</title>
        <authorList>
            <person name="Awori R.M."/>
            <person name="Hendre P."/>
            <person name="Amugune N.O."/>
        </authorList>
    </citation>
    <scope>NUCLEOTIDE SEQUENCE [LARGE SCALE GENOMIC DNA]</scope>
    <source>
        <strain evidence="1 2">97</strain>
    </source>
</reference>
<sequence length="88" mass="10072">MNYLEFLMLELISITNNQIFQVIRLKLANKAVILLNDTTDHGGKVIMAIGGYTYRKNYRTSRKGKALSTTCNLSNRNFNSLAQNEVWD</sequence>
<organism evidence="1 2">
    <name type="scientific">Xenorhabdus griffiniae</name>
    <dbReference type="NCBI Taxonomy" id="351672"/>
    <lineage>
        <taxon>Bacteria</taxon>
        <taxon>Pseudomonadati</taxon>
        <taxon>Pseudomonadota</taxon>
        <taxon>Gammaproteobacteria</taxon>
        <taxon>Enterobacterales</taxon>
        <taxon>Morganellaceae</taxon>
        <taxon>Xenorhabdus</taxon>
    </lineage>
</organism>